<dbReference type="GO" id="GO:0000160">
    <property type="term" value="P:phosphorelay signal transduction system"/>
    <property type="evidence" value="ECO:0007669"/>
    <property type="project" value="UniProtKB-KW"/>
</dbReference>
<dbReference type="EMBL" id="LSRQ01002155">
    <property type="protein sequence ID" value="OAY75245.1"/>
    <property type="molecule type" value="Genomic_DNA"/>
</dbReference>
<evidence type="ECO:0000313" key="13">
    <source>
        <dbReference type="EMBL" id="OAY75245.1"/>
    </source>
</evidence>
<dbReference type="CDD" id="cd17584">
    <property type="entry name" value="REC_typeB_ARR-like"/>
    <property type="match status" value="1"/>
</dbReference>
<dbReference type="PROSITE" id="PS50110">
    <property type="entry name" value="RESPONSE_REGULATORY"/>
    <property type="match status" value="1"/>
</dbReference>
<dbReference type="SMART" id="SM00448">
    <property type="entry name" value="REC"/>
    <property type="match status" value="1"/>
</dbReference>
<feature type="region of interest" description="Disordered" evidence="11">
    <location>
        <begin position="160"/>
        <end position="200"/>
    </location>
</feature>
<dbReference type="Gene3D" id="1.10.10.60">
    <property type="entry name" value="Homeodomain-like"/>
    <property type="match status" value="1"/>
</dbReference>
<evidence type="ECO:0000256" key="5">
    <source>
        <dbReference type="ARBA" id="ARBA00023125"/>
    </source>
</evidence>
<dbReference type="InterPro" id="IPR045279">
    <property type="entry name" value="ARR-like"/>
</dbReference>
<comment type="caution">
    <text evidence="13">The sequence shown here is derived from an EMBL/GenBank/DDBJ whole genome shotgun (WGS) entry which is preliminary data.</text>
</comment>
<dbReference type="NCBIfam" id="TIGR01557">
    <property type="entry name" value="myb_SHAQKYF"/>
    <property type="match status" value="1"/>
</dbReference>
<dbReference type="InterPro" id="IPR006447">
    <property type="entry name" value="Myb_dom_plants"/>
</dbReference>
<dbReference type="GO" id="GO:0003677">
    <property type="term" value="F:DNA binding"/>
    <property type="evidence" value="ECO:0007669"/>
    <property type="project" value="UniProtKB-KW"/>
</dbReference>
<evidence type="ECO:0000259" key="12">
    <source>
        <dbReference type="PROSITE" id="PS50110"/>
    </source>
</evidence>
<dbReference type="InterPro" id="IPR017053">
    <property type="entry name" value="Response_reg_B-typ_pln"/>
</dbReference>
<dbReference type="FunFam" id="1.10.10.60:FF:000007">
    <property type="entry name" value="Two-component response regulator"/>
    <property type="match status" value="1"/>
</dbReference>
<feature type="modified residue" description="4-aspartylphosphate" evidence="10">
    <location>
        <position position="61"/>
    </location>
</feature>
<keyword evidence="5 9" id="KW-0238">DNA-binding</keyword>
<keyword evidence="3 9" id="KW-0902">Two-component regulatory system</keyword>
<dbReference type="SUPFAM" id="SSF46689">
    <property type="entry name" value="Homeodomain-like"/>
    <property type="match status" value="1"/>
</dbReference>
<dbReference type="Gene3D" id="3.40.50.2300">
    <property type="match status" value="1"/>
</dbReference>
<dbReference type="InterPro" id="IPR011006">
    <property type="entry name" value="CheY-like_superfamily"/>
</dbReference>
<reference evidence="13 14" key="1">
    <citation type="journal article" date="2016" name="DNA Res.">
        <title>The draft genome of MD-2 pineapple using hybrid error correction of long reads.</title>
        <authorList>
            <person name="Redwan R.M."/>
            <person name="Saidin A."/>
            <person name="Kumar S.V."/>
        </authorList>
    </citation>
    <scope>NUCLEOTIDE SEQUENCE [LARGE SCALE GENOMIC DNA]</scope>
    <source>
        <strain evidence="14">cv. MD2</strain>
        <tissue evidence="13">Leaf</tissue>
    </source>
</reference>
<keyword evidence="6 9" id="KW-0010">Activator</keyword>
<evidence type="ECO:0000256" key="6">
    <source>
        <dbReference type="ARBA" id="ARBA00023159"/>
    </source>
</evidence>
<protein>
    <recommendedName>
        <fullName evidence="9">Two-component response regulator</fullName>
    </recommendedName>
</protein>
<evidence type="ECO:0000313" key="14">
    <source>
        <dbReference type="Proteomes" id="UP000092600"/>
    </source>
</evidence>
<dbReference type="SUPFAM" id="SSF52172">
    <property type="entry name" value="CheY-like"/>
    <property type="match status" value="1"/>
</dbReference>
<organism evidence="13 14">
    <name type="scientific">Ananas comosus</name>
    <name type="common">Pineapple</name>
    <name type="synonym">Ananas ananas</name>
    <dbReference type="NCBI Taxonomy" id="4615"/>
    <lineage>
        <taxon>Eukaryota</taxon>
        <taxon>Viridiplantae</taxon>
        <taxon>Streptophyta</taxon>
        <taxon>Embryophyta</taxon>
        <taxon>Tracheophyta</taxon>
        <taxon>Spermatophyta</taxon>
        <taxon>Magnoliopsida</taxon>
        <taxon>Liliopsida</taxon>
        <taxon>Poales</taxon>
        <taxon>Bromeliaceae</taxon>
        <taxon>Bromelioideae</taxon>
        <taxon>Ananas</taxon>
    </lineage>
</organism>
<evidence type="ECO:0000256" key="2">
    <source>
        <dbReference type="ARBA" id="ARBA00022553"/>
    </source>
</evidence>
<evidence type="ECO:0000256" key="1">
    <source>
        <dbReference type="ARBA" id="ARBA00004123"/>
    </source>
</evidence>
<dbReference type="Pfam" id="PF00072">
    <property type="entry name" value="Response_reg"/>
    <property type="match status" value="1"/>
</dbReference>
<feature type="compositionally biased region" description="Acidic residues" evidence="11">
    <location>
        <begin position="173"/>
        <end position="196"/>
    </location>
</feature>
<evidence type="ECO:0000256" key="11">
    <source>
        <dbReference type="SAM" id="MobiDB-lite"/>
    </source>
</evidence>
<gene>
    <name evidence="13" type="ORF">ACMD2_25896</name>
</gene>
<accession>A0A199VEP3</accession>
<evidence type="ECO:0000256" key="8">
    <source>
        <dbReference type="ARBA" id="ARBA00023242"/>
    </source>
</evidence>
<dbReference type="PANTHER" id="PTHR43874">
    <property type="entry name" value="TWO-COMPONENT RESPONSE REGULATOR"/>
    <property type="match status" value="1"/>
</dbReference>
<dbReference type="AlphaFoldDB" id="A0A199VEP3"/>
<keyword evidence="8 9" id="KW-0539">Nucleus</keyword>
<sequence>MRDQFPVGMRVLAVDDDPTCLKLLEVLLLRCKYHVTTTNQAVTALKLLRENKDKFDLVISDVHMPDMDGFKLLELVGLEMDLPVIMLSANGETKAVMKGITHGACDYLLKPVRIEELKNIWQHVVRRRKFDRVDADDDYERLQGANCALGHCQVSDGSAELAGRSTRKRKDQIDEDDDDNNIDCENDNAQENEDQDPSSQKKARVVWSVELHRKFVAAVNQLGIDKAVPKKILDLMNVEKLTRENVATAFGVRDPSYLHMGALDGFSNYQSLAPASAHLPALTSFQPSGLLNRTNPARLGLPGLSPAGIVPVGCIQNNAISNPIDNLGNLSKFQCITENQHGNLLQGVPSTLELDQLQQSKRVQEANNGFPNGFSGNGLASASCSTPFINTTNNPLLSQSQTQLFQSRGLGSHSSMGFPLINSESSQGTLRVASSNLSFNHDNLSNIGNNFSTVSHIENNPISISASSLLGGSPYDSMAGRNLQNDSSFLGGNMIHSHVTIDEKPKILNFGAAGSFKQKTEELKQGLKNEANQVFSAFAGASQPTSHIIDPNPINRLEKSNINGNTDMGLFGQASISAPVLPPRYRIDNKPTTDGQLNFKDEFLLGSSRLQGGFTSNGCNFDDLVSSMIKPLAFVATHDVQSNFVRILEQERDDLMFVDGDIGCDFYPLGACI</sequence>
<comment type="function">
    <text evidence="9">Transcriptional activator that binds specific DNA sequence.</text>
</comment>
<evidence type="ECO:0000256" key="4">
    <source>
        <dbReference type="ARBA" id="ARBA00023015"/>
    </source>
</evidence>
<dbReference type="GO" id="GO:0003700">
    <property type="term" value="F:DNA-binding transcription factor activity"/>
    <property type="evidence" value="ECO:0007669"/>
    <property type="project" value="UniProtKB-UniRule"/>
</dbReference>
<dbReference type="STRING" id="4615.A0A199VEP3"/>
<evidence type="ECO:0000256" key="3">
    <source>
        <dbReference type="ARBA" id="ARBA00023012"/>
    </source>
</evidence>
<dbReference type="PIRSF" id="PIRSF036392">
    <property type="entry name" value="RR_ARR_type-B"/>
    <property type="match status" value="1"/>
</dbReference>
<keyword evidence="4 9" id="KW-0805">Transcription regulation</keyword>
<proteinExistence type="predicted"/>
<keyword evidence="7 9" id="KW-0804">Transcription</keyword>
<evidence type="ECO:0000256" key="9">
    <source>
        <dbReference type="PIRNR" id="PIRNR036392"/>
    </source>
</evidence>
<name>A0A199VEP3_ANACO</name>
<evidence type="ECO:0000256" key="7">
    <source>
        <dbReference type="ARBA" id="ARBA00023163"/>
    </source>
</evidence>
<dbReference type="PANTHER" id="PTHR43874:SF7">
    <property type="entry name" value="TWO-COMPONENT RESPONSE REGULATOR ARR10"/>
    <property type="match status" value="1"/>
</dbReference>
<dbReference type="Proteomes" id="UP000092600">
    <property type="component" value="Unassembled WGS sequence"/>
</dbReference>
<dbReference type="GO" id="GO:0009736">
    <property type="term" value="P:cytokinin-activated signaling pathway"/>
    <property type="evidence" value="ECO:0007669"/>
    <property type="project" value="InterPro"/>
</dbReference>
<feature type="domain" description="Response regulatory" evidence="12">
    <location>
        <begin position="10"/>
        <end position="125"/>
    </location>
</feature>
<dbReference type="GO" id="GO:0005634">
    <property type="term" value="C:nucleus"/>
    <property type="evidence" value="ECO:0007669"/>
    <property type="project" value="UniProtKB-SubCell"/>
</dbReference>
<dbReference type="InterPro" id="IPR009057">
    <property type="entry name" value="Homeodomain-like_sf"/>
</dbReference>
<dbReference type="InterPro" id="IPR001789">
    <property type="entry name" value="Sig_transdc_resp-reg_receiver"/>
</dbReference>
<evidence type="ECO:0000256" key="10">
    <source>
        <dbReference type="PROSITE-ProRule" id="PRU00169"/>
    </source>
</evidence>
<keyword evidence="2 10" id="KW-0597">Phosphoprotein</keyword>
<comment type="subcellular location">
    <subcellularLocation>
        <location evidence="1 9">Nucleus</location>
    </subcellularLocation>
</comment>